<sequence>MSRRGLVMEDDLSNEATYYSVVEPSNLSAMADSTTLATVQRIARMRSSVCFYHIYLYLMAMRRGRGGRGRGNMENLKVFRGIYGWICTCTVLATTEEGPKSWEVADVEASMRRLMLSSRKEFINKQGKIVDGSGSGSSLNIGSGMPEDLINTLD</sequence>
<accession>A0A830C8B2</accession>
<organism evidence="1 2">
    <name type="scientific">Phtheirospermum japonicum</name>
    <dbReference type="NCBI Taxonomy" id="374723"/>
    <lineage>
        <taxon>Eukaryota</taxon>
        <taxon>Viridiplantae</taxon>
        <taxon>Streptophyta</taxon>
        <taxon>Embryophyta</taxon>
        <taxon>Tracheophyta</taxon>
        <taxon>Spermatophyta</taxon>
        <taxon>Magnoliopsida</taxon>
        <taxon>eudicotyledons</taxon>
        <taxon>Gunneridae</taxon>
        <taxon>Pentapetalae</taxon>
        <taxon>asterids</taxon>
        <taxon>lamiids</taxon>
        <taxon>Lamiales</taxon>
        <taxon>Orobanchaceae</taxon>
        <taxon>Orobanchaceae incertae sedis</taxon>
        <taxon>Phtheirospermum</taxon>
    </lineage>
</organism>
<comment type="caution">
    <text evidence="1">The sequence shown here is derived from an EMBL/GenBank/DDBJ whole genome shotgun (WGS) entry which is preliminary data.</text>
</comment>
<keyword evidence="2" id="KW-1185">Reference proteome</keyword>
<evidence type="ECO:0000313" key="2">
    <source>
        <dbReference type="Proteomes" id="UP000653305"/>
    </source>
</evidence>
<dbReference type="EMBL" id="BMAC01000405">
    <property type="protein sequence ID" value="GFP95790.1"/>
    <property type="molecule type" value="Genomic_DNA"/>
</dbReference>
<gene>
    <name evidence="1" type="ORF">PHJA_001723200</name>
</gene>
<protein>
    <submittedName>
        <fullName evidence="1">Uncharacterized protein</fullName>
    </submittedName>
</protein>
<dbReference type="AlphaFoldDB" id="A0A830C8B2"/>
<evidence type="ECO:0000313" key="1">
    <source>
        <dbReference type="EMBL" id="GFP95790.1"/>
    </source>
</evidence>
<proteinExistence type="predicted"/>
<reference evidence="1" key="1">
    <citation type="submission" date="2020-07" db="EMBL/GenBank/DDBJ databases">
        <title>Ethylene signaling mediates host invasion by parasitic plants.</title>
        <authorList>
            <person name="Yoshida S."/>
        </authorList>
    </citation>
    <scope>NUCLEOTIDE SEQUENCE</scope>
    <source>
        <strain evidence="1">Okayama</strain>
    </source>
</reference>
<dbReference type="Proteomes" id="UP000653305">
    <property type="component" value="Unassembled WGS sequence"/>
</dbReference>
<name>A0A830C8B2_9LAMI</name>